<feature type="compositionally biased region" description="Low complexity" evidence="1">
    <location>
        <begin position="653"/>
        <end position="662"/>
    </location>
</feature>
<dbReference type="STRING" id="356882.A0A423WZ76"/>
<proteinExistence type="predicted"/>
<dbReference type="Gene3D" id="3.80.10.10">
    <property type="entry name" value="Ribonuclease Inhibitor"/>
    <property type="match status" value="1"/>
</dbReference>
<dbReference type="CDD" id="cd09917">
    <property type="entry name" value="F-box_SF"/>
    <property type="match status" value="1"/>
</dbReference>
<feature type="region of interest" description="Disordered" evidence="1">
    <location>
        <begin position="8"/>
        <end position="49"/>
    </location>
</feature>
<sequence>MGFMKYFKKRKQRNKSEAPDSEAFGKRYRQFGGSMPAHPRYDGQNDYSQGNLYSPTRASASKLAELPPPVLERIFALICPHTQDSTYETQEQSSIEDACMLCDLRDLAHCVQVNRQWRKTAVQVLYVSLFMSRAVACRPHLPVNGRAYHSIRIEAVHYCDREGLLAEKRKRKTFLDRNGVPEDTSQKRLKLLCRTLREDPARLGPLVEYFKLPYMLRESCQADIARTIAVLPNLRYVDLPEGLFQDDSSYITLRMEVEARCLNLRKMTYMHGAERSLERVASGQVFRNLEVLELRNIHMDGAAILHALGALGGLRGLKIVGSSVVTDEMITHNNDMLPAFPALQELILEDVPGISAQGLKGYLSRWDTAQTLKVLNLAGTAVMPWTLQDVLSAAPSLKRLNISYEASTSLPLAAGTTQVPPLTSQSLEYFHYEVSPVPTSSPYSNILPSYYNYLSGSLLMGGLPKLRALYVRDPNFAENLLGLPPPAPKFAADPFKRPGSSGSQMSTGNISYNSLGSPGFPGGFPNGSYNPFQEPASKLKPMANPGHNPRFSSNNPFAALAGPNGPSGLPQTLEVFTKGDDELDWGMVKVDPAVTEPEVSAAAAARRPSSSYGLDNSVSGWNSRAGARRSVFMGNGAGGFLAVPEGGDGSGGAATRRGSAPAVGQSDEWPRPKSSSNKRHTNMDLWR</sequence>
<accession>A0A423WZ76</accession>
<evidence type="ECO:0000256" key="1">
    <source>
        <dbReference type="SAM" id="MobiDB-lite"/>
    </source>
</evidence>
<comment type="caution">
    <text evidence="2">The sequence shown here is derived from an EMBL/GenBank/DDBJ whole genome shotgun (WGS) entry which is preliminary data.</text>
</comment>
<evidence type="ECO:0008006" key="4">
    <source>
        <dbReference type="Google" id="ProtNLM"/>
    </source>
</evidence>
<evidence type="ECO:0000313" key="2">
    <source>
        <dbReference type="EMBL" id="ROW08856.1"/>
    </source>
</evidence>
<gene>
    <name evidence="2" type="ORF">VMCG_02844</name>
</gene>
<dbReference type="Proteomes" id="UP000283895">
    <property type="component" value="Unassembled WGS sequence"/>
</dbReference>
<organism evidence="2 3">
    <name type="scientific">Cytospora schulzeri</name>
    <dbReference type="NCBI Taxonomy" id="448051"/>
    <lineage>
        <taxon>Eukaryota</taxon>
        <taxon>Fungi</taxon>
        <taxon>Dikarya</taxon>
        <taxon>Ascomycota</taxon>
        <taxon>Pezizomycotina</taxon>
        <taxon>Sordariomycetes</taxon>
        <taxon>Sordariomycetidae</taxon>
        <taxon>Diaporthales</taxon>
        <taxon>Cytosporaceae</taxon>
        <taxon>Cytospora</taxon>
    </lineage>
</organism>
<name>A0A423WZ76_9PEZI</name>
<dbReference type="EMBL" id="LKEA01000005">
    <property type="protein sequence ID" value="ROW08856.1"/>
    <property type="molecule type" value="Genomic_DNA"/>
</dbReference>
<evidence type="ECO:0000313" key="3">
    <source>
        <dbReference type="Proteomes" id="UP000283895"/>
    </source>
</evidence>
<dbReference type="OrthoDB" id="5405297at2759"/>
<keyword evidence="3" id="KW-1185">Reference proteome</keyword>
<dbReference type="InterPro" id="IPR032675">
    <property type="entry name" value="LRR_dom_sf"/>
</dbReference>
<dbReference type="AlphaFoldDB" id="A0A423WZ76"/>
<reference evidence="2 3" key="1">
    <citation type="submission" date="2015-09" db="EMBL/GenBank/DDBJ databases">
        <title>Host preference determinants of Valsa canker pathogens revealed by comparative genomics.</title>
        <authorList>
            <person name="Yin Z."/>
            <person name="Huang L."/>
        </authorList>
    </citation>
    <scope>NUCLEOTIDE SEQUENCE [LARGE SCALE GENOMIC DNA]</scope>
    <source>
        <strain evidence="2 3">03-1</strain>
    </source>
</reference>
<dbReference type="SUPFAM" id="SSF52058">
    <property type="entry name" value="L domain-like"/>
    <property type="match status" value="1"/>
</dbReference>
<protein>
    <recommendedName>
        <fullName evidence="4">F-box domain-containing protein</fullName>
    </recommendedName>
</protein>
<feature type="region of interest" description="Disordered" evidence="1">
    <location>
        <begin position="640"/>
        <end position="687"/>
    </location>
</feature>